<dbReference type="PATRIC" id="fig|1230338.3.peg.1228"/>
<keyword evidence="3" id="KW-1185">Reference proteome</keyword>
<reference evidence="2 3" key="1">
    <citation type="journal article" date="2013" name="Genome Announc.">
        <title>Genome Sequence of Moraxella macacae 0408225, a Novel Bacterial Species Isolated from a Cynomolgus Macaque with Epistaxis.</title>
        <authorList>
            <person name="Ladner J.T."/>
            <person name="Whitehouse C.A."/>
            <person name="Koroleva G.I."/>
            <person name="Palacios G.F."/>
        </authorList>
    </citation>
    <scope>NUCLEOTIDE SEQUENCE [LARGE SCALE GENOMIC DNA]</scope>
    <source>
        <strain evidence="2 3">0408225</strain>
    </source>
</reference>
<evidence type="ECO:0000313" key="2">
    <source>
        <dbReference type="EMBL" id="ELA08045.1"/>
    </source>
</evidence>
<dbReference type="Proteomes" id="UP000023795">
    <property type="component" value="Unassembled WGS sequence"/>
</dbReference>
<evidence type="ECO:0000256" key="1">
    <source>
        <dbReference type="SAM" id="SignalP"/>
    </source>
</evidence>
<accession>L2F584</accession>
<dbReference type="AlphaFoldDB" id="L2F584"/>
<protein>
    <submittedName>
        <fullName evidence="2">Signal peptide protein</fullName>
    </submittedName>
</protein>
<feature type="chain" id="PRO_5003958146" evidence="1">
    <location>
        <begin position="22"/>
        <end position="214"/>
    </location>
</feature>
<gene>
    <name evidence="2" type="ORF">MOMA_05776</name>
</gene>
<dbReference type="EMBL" id="ANIN01000002">
    <property type="protein sequence ID" value="ELA08045.1"/>
    <property type="molecule type" value="Genomic_DNA"/>
</dbReference>
<dbReference type="eggNOG" id="COG3110">
    <property type="taxonomic scope" value="Bacteria"/>
</dbReference>
<comment type="caution">
    <text evidence="2">The sequence shown here is derived from an EMBL/GenBank/DDBJ whole genome shotgun (WGS) entry which is preliminary data.</text>
</comment>
<name>L2F584_9GAMM</name>
<dbReference type="InterPro" id="IPR018635">
    <property type="entry name" value="UPF0319"/>
</dbReference>
<organism evidence="2 3">
    <name type="scientific">Moraxella macacae 0408225</name>
    <dbReference type="NCBI Taxonomy" id="1230338"/>
    <lineage>
        <taxon>Bacteria</taxon>
        <taxon>Pseudomonadati</taxon>
        <taxon>Pseudomonadota</taxon>
        <taxon>Gammaproteobacteria</taxon>
        <taxon>Moraxellales</taxon>
        <taxon>Moraxellaceae</taxon>
        <taxon>Moraxella</taxon>
    </lineage>
</organism>
<dbReference type="RefSeq" id="WP_009501557.1">
    <property type="nucleotide sequence ID" value="NZ_ANIN01000002.1"/>
</dbReference>
<proteinExistence type="predicted"/>
<dbReference type="Pfam" id="PF09829">
    <property type="entry name" value="DUF2057"/>
    <property type="match status" value="1"/>
</dbReference>
<keyword evidence="1" id="KW-0732">Signal</keyword>
<sequence length="214" mass="23355">MLLVKKLALVGLIIMSMPAVAEVTLNVGDYTVVTAINGQEIKTGLFSKPKRQFILTPGKHVITAKYHRLYDLRQDQHDILRSGNVSIPVELADNQRYTLVMANQPDDYQDAKDYAKNPTLAVMQGVNTIASKTGVAGDSDVFMGLSSALGGVFGGSQSLESNQQTIGALENTTKNTATTANASAPKDNTLDQFMQLWLQATPTEREKIRQWIAQ</sequence>
<evidence type="ECO:0000313" key="3">
    <source>
        <dbReference type="Proteomes" id="UP000023795"/>
    </source>
</evidence>
<feature type="signal peptide" evidence="1">
    <location>
        <begin position="1"/>
        <end position="21"/>
    </location>
</feature>